<name>A0ABU6JI04_9BURK</name>
<evidence type="ECO:0000313" key="1">
    <source>
        <dbReference type="EMBL" id="MEC4723296.1"/>
    </source>
</evidence>
<gene>
    <name evidence="1" type="ORF">RY831_29495</name>
</gene>
<dbReference type="EMBL" id="JAWIIV010000049">
    <property type="protein sequence ID" value="MEC4723296.1"/>
    <property type="molecule type" value="Genomic_DNA"/>
</dbReference>
<reference evidence="1 2" key="1">
    <citation type="submission" date="2023-10" db="EMBL/GenBank/DDBJ databases">
        <title>Noviherbaspirillum sp. CPCC 100848 genome assembly.</title>
        <authorList>
            <person name="Li X.Y."/>
            <person name="Fang X.M."/>
        </authorList>
    </citation>
    <scope>NUCLEOTIDE SEQUENCE [LARGE SCALE GENOMIC DNA]</scope>
    <source>
        <strain evidence="1 2">CPCC 100848</strain>
    </source>
</reference>
<dbReference type="Proteomes" id="UP001352263">
    <property type="component" value="Unassembled WGS sequence"/>
</dbReference>
<organism evidence="1 2">
    <name type="scientific">Noviherbaspirillum album</name>
    <dbReference type="NCBI Taxonomy" id="3080276"/>
    <lineage>
        <taxon>Bacteria</taxon>
        <taxon>Pseudomonadati</taxon>
        <taxon>Pseudomonadota</taxon>
        <taxon>Betaproteobacteria</taxon>
        <taxon>Burkholderiales</taxon>
        <taxon>Oxalobacteraceae</taxon>
        <taxon>Noviherbaspirillum</taxon>
    </lineage>
</organism>
<comment type="caution">
    <text evidence="1">The sequence shown here is derived from an EMBL/GenBank/DDBJ whole genome shotgun (WGS) entry which is preliminary data.</text>
</comment>
<feature type="non-terminal residue" evidence="1">
    <location>
        <position position="1"/>
    </location>
</feature>
<sequence>VITSVMEHPFRYYFMTPLYTKNLTGSYFAPGTRSSFVILSSGFSVLAQRRYDASSTHSLLG</sequence>
<dbReference type="RefSeq" id="WP_326509917.1">
    <property type="nucleotide sequence ID" value="NZ_JAWIIV010000049.1"/>
</dbReference>
<keyword evidence="2" id="KW-1185">Reference proteome</keyword>
<evidence type="ECO:0000313" key="2">
    <source>
        <dbReference type="Proteomes" id="UP001352263"/>
    </source>
</evidence>
<protein>
    <submittedName>
        <fullName evidence="1">Uncharacterized protein</fullName>
    </submittedName>
</protein>
<proteinExistence type="predicted"/>
<accession>A0ABU6JI04</accession>